<keyword evidence="6" id="KW-1185">Reference proteome</keyword>
<sequence>MFTKVLLCSFFVYVATQVTVEQPPQPYNFGFDNTDEFGTRLVRQETGDKDNTKIGSYSYTDAYGITRTVKYVADADGFRAKVETNEPGTKTSSPADTEIVAVASPVVVRSPPVDIQTPVVVKAAHPTRYAVHAVHATPAFQNVHPRPVVYTDHTAPVIYTSHHQTPVTYTFAHAPLAYSFSQAKST</sequence>
<dbReference type="Pfam" id="PF00379">
    <property type="entry name" value="Chitin_bind_4"/>
    <property type="match status" value="1"/>
</dbReference>
<dbReference type="InParanoid" id="B7Q5N1"/>
<dbReference type="VEuPathDB" id="VectorBase:ISCP_013447"/>
<dbReference type="OrthoDB" id="6430831at2759"/>
<dbReference type="AlphaFoldDB" id="B7Q5N1"/>
<protein>
    <submittedName>
        <fullName evidence="4 5">Cuticle protein, putative</fullName>
    </submittedName>
</protein>
<name>B7Q5N1_IXOSC</name>
<evidence type="ECO:0000256" key="2">
    <source>
        <dbReference type="PROSITE-ProRule" id="PRU00497"/>
    </source>
</evidence>
<reference evidence="5" key="2">
    <citation type="submission" date="2020-05" db="UniProtKB">
        <authorList>
            <consortium name="EnsemblMetazoa"/>
        </authorList>
    </citation>
    <scope>IDENTIFICATION</scope>
    <source>
        <strain evidence="5">wikel</strain>
    </source>
</reference>
<proteinExistence type="predicted"/>
<dbReference type="VEuPathDB" id="VectorBase:ISCW020945"/>
<dbReference type="InterPro" id="IPR029070">
    <property type="entry name" value="Chitinase_insertion_sf"/>
</dbReference>
<dbReference type="PaxDb" id="6945-B7Q5N1"/>
<evidence type="ECO:0000313" key="6">
    <source>
        <dbReference type="Proteomes" id="UP000001555"/>
    </source>
</evidence>
<organism>
    <name type="scientific">Ixodes scapularis</name>
    <name type="common">Black-legged tick</name>
    <name type="synonym">Deer tick</name>
    <dbReference type="NCBI Taxonomy" id="6945"/>
    <lineage>
        <taxon>Eukaryota</taxon>
        <taxon>Metazoa</taxon>
        <taxon>Ecdysozoa</taxon>
        <taxon>Arthropoda</taxon>
        <taxon>Chelicerata</taxon>
        <taxon>Arachnida</taxon>
        <taxon>Acari</taxon>
        <taxon>Parasitiformes</taxon>
        <taxon>Ixodida</taxon>
        <taxon>Ixodoidea</taxon>
        <taxon>Ixodidae</taxon>
        <taxon>Ixodinae</taxon>
        <taxon>Ixodes</taxon>
    </lineage>
</organism>
<dbReference type="EMBL" id="ABJB010011474">
    <property type="status" value="NOT_ANNOTATED_CDS"/>
    <property type="molecule type" value="Genomic_DNA"/>
</dbReference>
<dbReference type="PANTHER" id="PTHR10380">
    <property type="entry name" value="CUTICLE PROTEIN"/>
    <property type="match status" value="1"/>
</dbReference>
<evidence type="ECO:0000313" key="5">
    <source>
        <dbReference type="EnsemblMetazoa" id="ISCW020945-PA"/>
    </source>
</evidence>
<accession>B7Q5N1</accession>
<dbReference type="InterPro" id="IPR000618">
    <property type="entry name" value="Insect_cuticle"/>
</dbReference>
<dbReference type="GO" id="GO:0008010">
    <property type="term" value="F:structural constituent of chitin-based larval cuticle"/>
    <property type="evidence" value="ECO:0000318"/>
    <property type="project" value="GO_Central"/>
</dbReference>
<keyword evidence="3" id="KW-0732">Signal</keyword>
<dbReference type="EMBL" id="DS862434">
    <property type="protein sequence ID" value="EEC14153.1"/>
    <property type="molecule type" value="Genomic_DNA"/>
</dbReference>
<dbReference type="PANTHER" id="PTHR10380:SF173">
    <property type="entry name" value="CUTICULAR PROTEIN 47EF, ISOFORM C-RELATED"/>
    <property type="match status" value="1"/>
</dbReference>
<dbReference type="VEuPathDB" id="VectorBase:ISCI020943"/>
<gene>
    <name evidence="4" type="ORF">IscW_ISCW020945</name>
</gene>
<feature type="chain" id="PRO_5010826673" evidence="3">
    <location>
        <begin position="17"/>
        <end position="186"/>
    </location>
</feature>
<dbReference type="HOGENOM" id="CLU_130080_0_0_1"/>
<dbReference type="GO" id="GO:0062129">
    <property type="term" value="C:chitin-based extracellular matrix"/>
    <property type="evidence" value="ECO:0000318"/>
    <property type="project" value="GO_Central"/>
</dbReference>
<dbReference type="Proteomes" id="UP000001555">
    <property type="component" value="Unassembled WGS sequence"/>
</dbReference>
<dbReference type="EnsemblMetazoa" id="ISCW020945-RA">
    <property type="protein sequence ID" value="ISCW020945-PA"/>
    <property type="gene ID" value="ISCW020945"/>
</dbReference>
<reference evidence="4 6" key="1">
    <citation type="submission" date="2008-03" db="EMBL/GenBank/DDBJ databases">
        <title>Annotation of Ixodes scapularis.</title>
        <authorList>
            <consortium name="Ixodes scapularis Genome Project Consortium"/>
            <person name="Caler E."/>
            <person name="Hannick L.I."/>
            <person name="Bidwell S."/>
            <person name="Joardar V."/>
            <person name="Thiagarajan M."/>
            <person name="Amedeo P."/>
            <person name="Galinsky K.J."/>
            <person name="Schobel S."/>
            <person name="Inman J."/>
            <person name="Hostetler J."/>
            <person name="Miller J."/>
            <person name="Hammond M."/>
            <person name="Megy K."/>
            <person name="Lawson D."/>
            <person name="Kodira C."/>
            <person name="Sutton G."/>
            <person name="Meyer J."/>
            <person name="Hill C.A."/>
            <person name="Birren B."/>
            <person name="Nene V."/>
            <person name="Collins F."/>
            <person name="Alarcon-Chaidez F."/>
            <person name="Wikel S."/>
            <person name="Strausberg R."/>
        </authorList>
    </citation>
    <scope>NUCLEOTIDE SEQUENCE [LARGE SCALE GENOMIC DNA]</scope>
    <source>
        <strain evidence="6">Wikel</strain>
        <strain evidence="4">Wikel colony</strain>
    </source>
</reference>
<dbReference type="PROSITE" id="PS51155">
    <property type="entry name" value="CHIT_BIND_RR_2"/>
    <property type="match status" value="1"/>
</dbReference>
<evidence type="ECO:0000256" key="3">
    <source>
        <dbReference type="SAM" id="SignalP"/>
    </source>
</evidence>
<feature type="signal peptide" evidence="3">
    <location>
        <begin position="1"/>
        <end position="16"/>
    </location>
</feature>
<dbReference type="InterPro" id="IPR050468">
    <property type="entry name" value="Cuticle_Struct_Prot"/>
</dbReference>
<dbReference type="Gene3D" id="3.10.50.10">
    <property type="match status" value="1"/>
</dbReference>
<evidence type="ECO:0000313" key="4">
    <source>
        <dbReference type="EMBL" id="EEC14153.1"/>
    </source>
</evidence>
<keyword evidence="1 2" id="KW-0193">Cuticle</keyword>
<evidence type="ECO:0000256" key="1">
    <source>
        <dbReference type="ARBA" id="ARBA00022460"/>
    </source>
</evidence>
<dbReference type="FunCoup" id="B7Q5N1">
    <property type="interactions" value="72"/>
</dbReference>